<evidence type="ECO:0000313" key="1">
    <source>
        <dbReference type="EMBL" id="KHN84517.1"/>
    </source>
</evidence>
<evidence type="ECO:0000313" key="2">
    <source>
        <dbReference type="Proteomes" id="UP000031036"/>
    </source>
</evidence>
<gene>
    <name evidence="1" type="ORF">Tcan_17078</name>
</gene>
<reference evidence="1 2" key="1">
    <citation type="submission" date="2014-11" db="EMBL/GenBank/DDBJ databases">
        <title>Genetic blueprint of the zoonotic pathogen Toxocara canis.</title>
        <authorList>
            <person name="Zhu X.-Q."/>
            <person name="Korhonen P.K."/>
            <person name="Cai H."/>
            <person name="Young N.D."/>
            <person name="Nejsum P."/>
            <person name="von Samson-Himmelstjerna G."/>
            <person name="Boag P.R."/>
            <person name="Tan P."/>
            <person name="Li Q."/>
            <person name="Min J."/>
            <person name="Yang Y."/>
            <person name="Wang X."/>
            <person name="Fang X."/>
            <person name="Hall R.S."/>
            <person name="Hofmann A."/>
            <person name="Sternberg P.W."/>
            <person name="Jex A.R."/>
            <person name="Gasser R.B."/>
        </authorList>
    </citation>
    <scope>NUCLEOTIDE SEQUENCE [LARGE SCALE GENOMIC DNA]</scope>
    <source>
        <strain evidence="1">PN_DK_2014</strain>
    </source>
</reference>
<protein>
    <submittedName>
        <fullName evidence="1">Uncharacterized protein</fullName>
    </submittedName>
</protein>
<organism evidence="1 2">
    <name type="scientific">Toxocara canis</name>
    <name type="common">Canine roundworm</name>
    <dbReference type="NCBI Taxonomy" id="6265"/>
    <lineage>
        <taxon>Eukaryota</taxon>
        <taxon>Metazoa</taxon>
        <taxon>Ecdysozoa</taxon>
        <taxon>Nematoda</taxon>
        <taxon>Chromadorea</taxon>
        <taxon>Rhabditida</taxon>
        <taxon>Spirurina</taxon>
        <taxon>Ascaridomorpha</taxon>
        <taxon>Ascaridoidea</taxon>
        <taxon>Toxocaridae</taxon>
        <taxon>Toxocara</taxon>
    </lineage>
</organism>
<dbReference type="Proteomes" id="UP000031036">
    <property type="component" value="Unassembled WGS sequence"/>
</dbReference>
<sequence>MSVTDSVAYCGVGVAVKQQLKVTTSFASKFPASEDRCVRAECGCLGHRLCSRLSLLPARTSLFPNYYSPAFLRSSSECVWRLPIIARICIHSSSQPARTFWSTMARNSKADSEMRSTTEETIAPIADGLRKTVE</sequence>
<proteinExistence type="predicted"/>
<accession>A0A0B2VSZ6</accession>
<keyword evidence="2" id="KW-1185">Reference proteome</keyword>
<dbReference type="EMBL" id="JPKZ01000960">
    <property type="protein sequence ID" value="KHN84517.1"/>
    <property type="molecule type" value="Genomic_DNA"/>
</dbReference>
<comment type="caution">
    <text evidence="1">The sequence shown here is derived from an EMBL/GenBank/DDBJ whole genome shotgun (WGS) entry which is preliminary data.</text>
</comment>
<name>A0A0B2VSZ6_TOXCA</name>
<dbReference type="AlphaFoldDB" id="A0A0B2VSZ6"/>